<reference evidence="2 3" key="1">
    <citation type="submission" date="2021-11" db="EMBL/GenBank/DDBJ databases">
        <title>Black yeast isolated from Biological Soil Crust.</title>
        <authorList>
            <person name="Kurbessoian T."/>
        </authorList>
    </citation>
    <scope>NUCLEOTIDE SEQUENCE [LARGE SCALE GENOMIC DNA]</scope>
    <source>
        <strain evidence="2 3">CCFEE 5522</strain>
    </source>
</reference>
<sequence>MVCEWCGKDPTAPPEESKDEKDGAGRGGGADSGGSSGRRDGGLIGGLRETFVERRERFRGGGKRFL</sequence>
<evidence type="ECO:0000313" key="3">
    <source>
        <dbReference type="Proteomes" id="UP001324427"/>
    </source>
</evidence>
<comment type="caution">
    <text evidence="2">The sequence shown here is derived from an EMBL/GenBank/DDBJ whole genome shotgun (WGS) entry which is preliminary data.</text>
</comment>
<feature type="compositionally biased region" description="Basic and acidic residues" evidence="1">
    <location>
        <begin position="15"/>
        <end position="24"/>
    </location>
</feature>
<evidence type="ECO:0000313" key="2">
    <source>
        <dbReference type="EMBL" id="KAK4542205.1"/>
    </source>
</evidence>
<evidence type="ECO:0000256" key="1">
    <source>
        <dbReference type="SAM" id="MobiDB-lite"/>
    </source>
</evidence>
<feature type="region of interest" description="Disordered" evidence="1">
    <location>
        <begin position="1"/>
        <end position="49"/>
    </location>
</feature>
<gene>
    <name evidence="2" type="ORF">LTR36_007052</name>
</gene>
<protein>
    <submittedName>
        <fullName evidence="2">Uncharacterized protein</fullName>
    </submittedName>
</protein>
<keyword evidence="3" id="KW-1185">Reference proteome</keyword>
<name>A0AAV9JAP2_9PEZI</name>
<accession>A0AAV9JAP2</accession>
<dbReference type="Proteomes" id="UP001324427">
    <property type="component" value="Unassembled WGS sequence"/>
</dbReference>
<feature type="compositionally biased region" description="Gly residues" evidence="1">
    <location>
        <begin position="25"/>
        <end position="36"/>
    </location>
</feature>
<dbReference type="AlphaFoldDB" id="A0AAV9JAP2"/>
<proteinExistence type="predicted"/>
<dbReference type="EMBL" id="JAVFHQ010000044">
    <property type="protein sequence ID" value="KAK4542205.1"/>
    <property type="molecule type" value="Genomic_DNA"/>
</dbReference>
<organism evidence="2 3">
    <name type="scientific">Oleoguttula mirabilis</name>
    <dbReference type="NCBI Taxonomy" id="1507867"/>
    <lineage>
        <taxon>Eukaryota</taxon>
        <taxon>Fungi</taxon>
        <taxon>Dikarya</taxon>
        <taxon>Ascomycota</taxon>
        <taxon>Pezizomycotina</taxon>
        <taxon>Dothideomycetes</taxon>
        <taxon>Dothideomycetidae</taxon>
        <taxon>Mycosphaerellales</taxon>
        <taxon>Teratosphaeriaceae</taxon>
        <taxon>Oleoguttula</taxon>
    </lineage>
</organism>